<protein>
    <submittedName>
        <fullName evidence="2">Putative ester cyclase</fullName>
    </submittedName>
</protein>
<dbReference type="AlphaFoldDB" id="I3ZCG1"/>
<dbReference type="PANTHER" id="PTHR38436">
    <property type="entry name" value="POLYKETIDE CYCLASE SNOAL-LIKE DOMAIN"/>
    <property type="match status" value="1"/>
</dbReference>
<feature type="region of interest" description="Disordered" evidence="1">
    <location>
        <begin position="134"/>
        <end position="153"/>
    </location>
</feature>
<evidence type="ECO:0000256" key="1">
    <source>
        <dbReference type="SAM" id="MobiDB-lite"/>
    </source>
</evidence>
<evidence type="ECO:0000313" key="3">
    <source>
        <dbReference type="Proteomes" id="UP000006056"/>
    </source>
</evidence>
<proteinExistence type="predicted"/>
<sequence length="153" mass="16090">MSKEANIATATKMGDAVNSGKLEQFHDVFAADVVDHDPAPDQGKGPEGFIGFFTQFRAAFPDLKIAVDHLVADEDNIAIAYTVTGTQDGPFQGIPATGKKIKARGLQIAKFNSDGKITERWGSSDQLGILEQIGATKPTSTMGEPPAISGASV</sequence>
<dbReference type="KEGG" id="trs:Terro_0589"/>
<dbReference type="EMBL" id="CP003379">
    <property type="protein sequence ID" value="AFL86929.1"/>
    <property type="molecule type" value="Genomic_DNA"/>
</dbReference>
<dbReference type="Gene3D" id="3.10.450.50">
    <property type="match status" value="1"/>
</dbReference>
<dbReference type="InterPro" id="IPR009959">
    <property type="entry name" value="Cyclase_SnoaL-like"/>
</dbReference>
<dbReference type="PANTHER" id="PTHR38436:SF1">
    <property type="entry name" value="ESTER CYCLASE"/>
    <property type="match status" value="1"/>
</dbReference>
<dbReference type="eggNOG" id="COG5485">
    <property type="taxonomic scope" value="Bacteria"/>
</dbReference>
<dbReference type="OrthoDB" id="129343at2"/>
<dbReference type="Proteomes" id="UP000006056">
    <property type="component" value="Chromosome"/>
</dbReference>
<dbReference type="Pfam" id="PF07366">
    <property type="entry name" value="SnoaL"/>
    <property type="match status" value="1"/>
</dbReference>
<name>I3ZCG1_TERRK</name>
<dbReference type="SUPFAM" id="SSF54427">
    <property type="entry name" value="NTF2-like"/>
    <property type="match status" value="1"/>
</dbReference>
<dbReference type="RefSeq" id="WP_014784498.1">
    <property type="nucleotide sequence ID" value="NC_018014.1"/>
</dbReference>
<reference evidence="2 3" key="1">
    <citation type="submission" date="2012-06" db="EMBL/GenBank/DDBJ databases">
        <title>Complete genome of Terriglobus roseus DSM 18391.</title>
        <authorList>
            <consortium name="US DOE Joint Genome Institute (JGI-PGF)"/>
            <person name="Lucas S."/>
            <person name="Copeland A."/>
            <person name="Lapidus A."/>
            <person name="Glavina del Rio T."/>
            <person name="Dalin E."/>
            <person name="Tice H."/>
            <person name="Bruce D."/>
            <person name="Goodwin L."/>
            <person name="Pitluck S."/>
            <person name="Peters L."/>
            <person name="Mikhailova N."/>
            <person name="Munk A.C.C."/>
            <person name="Kyrpides N."/>
            <person name="Mavromatis K."/>
            <person name="Ivanova N."/>
            <person name="Brettin T."/>
            <person name="Detter J.C."/>
            <person name="Han C."/>
            <person name="Larimer F."/>
            <person name="Land M."/>
            <person name="Hauser L."/>
            <person name="Markowitz V."/>
            <person name="Cheng J.-F."/>
            <person name="Hugenholtz P."/>
            <person name="Woyke T."/>
            <person name="Wu D."/>
            <person name="Brambilla E."/>
            <person name="Klenk H.-P."/>
            <person name="Eisen J.A."/>
        </authorList>
    </citation>
    <scope>NUCLEOTIDE SEQUENCE [LARGE SCALE GENOMIC DNA]</scope>
    <source>
        <strain evidence="3">DSM 18391 / NRRL B-41598 / KBS 63</strain>
    </source>
</reference>
<gene>
    <name evidence="2" type="ordered locus">Terro_0589</name>
</gene>
<evidence type="ECO:0000313" key="2">
    <source>
        <dbReference type="EMBL" id="AFL86929.1"/>
    </source>
</evidence>
<organism evidence="2 3">
    <name type="scientific">Terriglobus roseus (strain DSM 18391 / NRRL B-41598 / KBS 63)</name>
    <dbReference type="NCBI Taxonomy" id="926566"/>
    <lineage>
        <taxon>Bacteria</taxon>
        <taxon>Pseudomonadati</taxon>
        <taxon>Acidobacteriota</taxon>
        <taxon>Terriglobia</taxon>
        <taxon>Terriglobales</taxon>
        <taxon>Acidobacteriaceae</taxon>
        <taxon>Terriglobus</taxon>
    </lineage>
</organism>
<dbReference type="STRING" id="926566.Terro_0589"/>
<dbReference type="GO" id="GO:0030638">
    <property type="term" value="P:polyketide metabolic process"/>
    <property type="evidence" value="ECO:0007669"/>
    <property type="project" value="InterPro"/>
</dbReference>
<keyword evidence="3" id="KW-1185">Reference proteome</keyword>
<dbReference type="InterPro" id="IPR032710">
    <property type="entry name" value="NTF2-like_dom_sf"/>
</dbReference>
<accession>I3ZCG1</accession>
<dbReference type="HOGENOM" id="CLU_100997_5_2_0"/>